<accession>A0ABT7XNN6</accession>
<dbReference type="SMART" id="SM00986">
    <property type="entry name" value="UDG"/>
    <property type="match status" value="1"/>
</dbReference>
<dbReference type="InterPro" id="IPR036895">
    <property type="entry name" value="Uracil-DNA_glycosylase-like_sf"/>
</dbReference>
<organism evidence="2 3">
    <name type="scientific">Crenobacter oryzisoli</name>
    <dbReference type="NCBI Taxonomy" id="3056844"/>
    <lineage>
        <taxon>Bacteria</taxon>
        <taxon>Pseudomonadati</taxon>
        <taxon>Pseudomonadota</taxon>
        <taxon>Betaproteobacteria</taxon>
        <taxon>Neisseriales</taxon>
        <taxon>Neisseriaceae</taxon>
        <taxon>Crenobacter</taxon>
    </lineage>
</organism>
<evidence type="ECO:0000313" key="2">
    <source>
        <dbReference type="EMBL" id="MDN0075386.1"/>
    </source>
</evidence>
<dbReference type="GO" id="GO:0033958">
    <property type="term" value="F:DNA-deoxyinosine glycosylase activity"/>
    <property type="evidence" value="ECO:0007669"/>
    <property type="project" value="UniProtKB-EC"/>
</dbReference>
<keyword evidence="2" id="KW-0378">Hydrolase</keyword>
<keyword evidence="2" id="KW-0326">Glycosidase</keyword>
<comment type="caution">
    <text evidence="2">The sequence shown here is derived from an EMBL/GenBank/DDBJ whole genome shotgun (WGS) entry which is preliminary data.</text>
</comment>
<dbReference type="NCBIfam" id="TIGR04274">
    <property type="entry name" value="hypoxanDNAglyco"/>
    <property type="match status" value="1"/>
</dbReference>
<name>A0ABT7XNN6_9NEIS</name>
<evidence type="ECO:0000313" key="3">
    <source>
        <dbReference type="Proteomes" id="UP001168540"/>
    </source>
</evidence>
<dbReference type="SUPFAM" id="SSF52141">
    <property type="entry name" value="Uracil-DNA glycosylase-like"/>
    <property type="match status" value="1"/>
</dbReference>
<dbReference type="EC" id="3.2.2.15" evidence="2"/>
<evidence type="ECO:0000259" key="1">
    <source>
        <dbReference type="SMART" id="SM00986"/>
    </source>
</evidence>
<dbReference type="Proteomes" id="UP001168540">
    <property type="component" value="Unassembled WGS sequence"/>
</dbReference>
<feature type="domain" description="Uracil-DNA glycosylase-like" evidence="1">
    <location>
        <begin position="8"/>
        <end position="157"/>
    </location>
</feature>
<dbReference type="Gene3D" id="3.40.470.10">
    <property type="entry name" value="Uracil-DNA glycosylase-like domain"/>
    <property type="match status" value="1"/>
</dbReference>
<reference evidence="2" key="1">
    <citation type="submission" date="2023-06" db="EMBL/GenBank/DDBJ databases">
        <authorList>
            <person name="Zhang S."/>
        </authorList>
    </citation>
    <scope>NUCLEOTIDE SEQUENCE</scope>
    <source>
        <strain evidence="2">SG2303</strain>
    </source>
</reference>
<dbReference type="Pfam" id="PF03167">
    <property type="entry name" value="UDG"/>
    <property type="match status" value="1"/>
</dbReference>
<dbReference type="EMBL" id="JAUEDK010000016">
    <property type="protein sequence ID" value="MDN0075386.1"/>
    <property type="molecule type" value="Genomic_DNA"/>
</dbReference>
<dbReference type="InterPro" id="IPR026353">
    <property type="entry name" value="Hypoxan-DNA_Glyclase"/>
</dbReference>
<proteinExistence type="predicted"/>
<dbReference type="CDD" id="cd10032">
    <property type="entry name" value="UDG-F6_HDG"/>
    <property type="match status" value="1"/>
</dbReference>
<gene>
    <name evidence="2" type="ORF">QU481_10835</name>
</gene>
<protein>
    <submittedName>
        <fullName evidence="2">DNA-deoxyinosine glycosylase</fullName>
        <ecNumber evidence="2">3.2.2.15</ecNumber>
    </submittedName>
</protein>
<dbReference type="SMART" id="SM00987">
    <property type="entry name" value="UreE_C"/>
    <property type="match status" value="1"/>
</dbReference>
<dbReference type="InterPro" id="IPR005122">
    <property type="entry name" value="Uracil-DNA_glycosylase-like"/>
</dbReference>
<sequence length="177" mass="19546">MTAKCCFPPVVNDSTRLLILGSLPGDASLVAARYYAHPRNQFWRLLEAVLGVALVDCDYDERLQRLLENGVGLWDVVGQAARRGSLDTALRDITYNNLTELVGRLPALQAVAFNGQTAARGRRQLLDWDGDLVILPSSSPAHTMAFETKLAEWRALVHYLPDAPALLDCNIHLGEHD</sequence>
<keyword evidence="3" id="KW-1185">Reference proteome</keyword>